<gene>
    <name evidence="4" type="ORF">EQP59_04550</name>
</gene>
<dbReference type="AlphaFoldDB" id="A0A3R5UUB5"/>
<dbReference type="OrthoDB" id="8870348at2"/>
<dbReference type="RefSeq" id="WP_128501141.1">
    <property type="nucleotide sequence ID" value="NZ_CP035107.1"/>
</dbReference>
<dbReference type="InterPro" id="IPR000873">
    <property type="entry name" value="AMP-dep_synth/lig_dom"/>
</dbReference>
<evidence type="ECO:0000313" key="4">
    <source>
        <dbReference type="EMBL" id="QAR30661.1"/>
    </source>
</evidence>
<evidence type="ECO:0000313" key="5">
    <source>
        <dbReference type="Proteomes" id="UP000287701"/>
    </source>
</evidence>
<evidence type="ECO:0000256" key="2">
    <source>
        <dbReference type="ARBA" id="ARBA00022598"/>
    </source>
</evidence>
<dbReference type="SUPFAM" id="SSF56801">
    <property type="entry name" value="Acetyl-CoA synthetase-like"/>
    <property type="match status" value="1"/>
</dbReference>
<dbReference type="Proteomes" id="UP000287701">
    <property type="component" value="Chromosome"/>
</dbReference>
<dbReference type="PANTHER" id="PTHR43201:SF5">
    <property type="entry name" value="MEDIUM-CHAIN ACYL-COA LIGASE ACSF2, MITOCHONDRIAL"/>
    <property type="match status" value="1"/>
</dbReference>
<dbReference type="Gene3D" id="3.40.50.12780">
    <property type="entry name" value="N-terminal domain of ligase-like"/>
    <property type="match status" value="1"/>
</dbReference>
<dbReference type="InterPro" id="IPR045851">
    <property type="entry name" value="AMP-bd_C_sf"/>
</dbReference>
<dbReference type="EMBL" id="CP035107">
    <property type="protein sequence ID" value="QAR30661.1"/>
    <property type="molecule type" value="Genomic_DNA"/>
</dbReference>
<keyword evidence="2 4" id="KW-0436">Ligase</keyword>
<dbReference type="Gene3D" id="3.30.300.30">
    <property type="match status" value="1"/>
</dbReference>
<dbReference type="InterPro" id="IPR042099">
    <property type="entry name" value="ANL_N_sf"/>
</dbReference>
<dbReference type="PANTHER" id="PTHR43201">
    <property type="entry name" value="ACYL-COA SYNTHETASE"/>
    <property type="match status" value="1"/>
</dbReference>
<comment type="similarity">
    <text evidence="1">Belongs to the ATP-dependent AMP-binding enzyme family.</text>
</comment>
<accession>A0A3R5UUB5</accession>
<dbReference type="GO" id="GO:0006631">
    <property type="term" value="P:fatty acid metabolic process"/>
    <property type="evidence" value="ECO:0007669"/>
    <property type="project" value="TreeGrafter"/>
</dbReference>
<name>A0A3R5UUB5_ORNRH</name>
<proteinExistence type="inferred from homology"/>
<protein>
    <submittedName>
        <fullName evidence="4">Long-chain fatty acid--CoA ligase</fullName>
    </submittedName>
</protein>
<reference evidence="4 5" key="1">
    <citation type="submission" date="2019-01" db="EMBL/GenBank/DDBJ databases">
        <title>Whole Genome of Ornithobacterium rhinotracheale FARPER-174b.</title>
        <authorList>
            <person name="Tataje-Lavanda L.A."/>
            <person name="Montalvan A."/>
            <person name="Montesinos R."/>
            <person name="Zimic M."/>
            <person name="Fernandez-Sanchez M."/>
            <person name="Fernandez-Diaz M."/>
        </authorList>
    </citation>
    <scope>NUCLEOTIDE SEQUENCE [LARGE SCALE GENOMIC DNA]</scope>
    <source>
        <strain evidence="4 5">FARPER-174b</strain>
    </source>
</reference>
<organism evidence="4 5">
    <name type="scientific">Ornithobacterium rhinotracheale</name>
    <dbReference type="NCBI Taxonomy" id="28251"/>
    <lineage>
        <taxon>Bacteria</taxon>
        <taxon>Pseudomonadati</taxon>
        <taxon>Bacteroidota</taxon>
        <taxon>Flavobacteriia</taxon>
        <taxon>Flavobacteriales</taxon>
        <taxon>Weeksellaceae</taxon>
        <taxon>Ornithobacterium</taxon>
    </lineage>
</organism>
<dbReference type="Pfam" id="PF00501">
    <property type="entry name" value="AMP-binding"/>
    <property type="match status" value="1"/>
</dbReference>
<sequence>MILDFSSGKFNLKESRANEPWQQEILDFVEEYLSQNQITAHTSGSTGKPKEILLPKPAMQHSARLTADFLGLNKGDSALLCLPAQYIAGKMMIVRAIEIGFKLICIKPKSLVKIHENVDFAALTPMQAERSLESLNKMKKIILGGAPVNEKLENQLKNINSECFETYGMTETITHIALRKLNVQNSFHTLAEMQISQDERACLRIQTPYFQEPIQTNDVVEILAKNEFMWQGRADNIINSGGLKINPEPIEALLKNYIPCNFIVGGIKDELLGEKLVLILESEKEIPLEIPAELLPKNKMPKSVFYVKEFPKTLSGKVKRKECVLAIQSDKK</sequence>
<evidence type="ECO:0000259" key="3">
    <source>
        <dbReference type="Pfam" id="PF00501"/>
    </source>
</evidence>
<evidence type="ECO:0000256" key="1">
    <source>
        <dbReference type="ARBA" id="ARBA00006432"/>
    </source>
</evidence>
<dbReference type="GO" id="GO:0031956">
    <property type="term" value="F:medium-chain fatty acid-CoA ligase activity"/>
    <property type="evidence" value="ECO:0007669"/>
    <property type="project" value="TreeGrafter"/>
</dbReference>
<feature type="domain" description="AMP-dependent synthetase/ligase" evidence="3">
    <location>
        <begin position="41"/>
        <end position="178"/>
    </location>
</feature>